<comment type="caution">
    <text evidence="1">The sequence shown here is derived from an EMBL/GenBank/DDBJ whole genome shotgun (WGS) entry which is preliminary data.</text>
</comment>
<keyword evidence="2" id="KW-1185">Reference proteome</keyword>
<dbReference type="KEGG" id="chig:CH63R_14539"/>
<evidence type="ECO:0000313" key="2">
    <source>
        <dbReference type="Proteomes" id="UP000092177"/>
    </source>
</evidence>
<name>A0A1B7XQD4_COLHI</name>
<reference evidence="2" key="1">
    <citation type="journal article" date="2017" name="BMC Genomics">
        <title>Gapless genome assembly of Colletotrichum higginsianum reveals chromosome structure and association of transposable elements with secondary metabolite gene clusters.</title>
        <authorList>
            <person name="Dallery J.-F."/>
            <person name="Lapalu N."/>
            <person name="Zampounis A."/>
            <person name="Pigne S."/>
            <person name="Luyten I."/>
            <person name="Amselem J."/>
            <person name="Wittenberg A.H.J."/>
            <person name="Zhou S."/>
            <person name="de Queiroz M.V."/>
            <person name="Robin G.P."/>
            <person name="Auger A."/>
            <person name="Hainaut M."/>
            <person name="Henrissat B."/>
            <person name="Kim K.-T."/>
            <person name="Lee Y.-H."/>
            <person name="Lespinet O."/>
            <person name="Schwartz D.C."/>
            <person name="Thon M.R."/>
            <person name="O'Connell R.J."/>
        </authorList>
    </citation>
    <scope>NUCLEOTIDE SEQUENCE [LARGE SCALE GENOMIC DNA]</scope>
    <source>
        <strain evidence="2">IMI 349063</strain>
    </source>
</reference>
<accession>A0A1B7XQD4</accession>
<dbReference type="VEuPathDB" id="FungiDB:CH63R_14539"/>
<dbReference type="GeneID" id="28873620"/>
<dbReference type="AlphaFoldDB" id="A0A1B7XQD4"/>
<evidence type="ECO:0000313" key="1">
    <source>
        <dbReference type="EMBL" id="OBR01967.1"/>
    </source>
</evidence>
<dbReference type="EMBL" id="LTAN01000012">
    <property type="protein sequence ID" value="OBR01967.1"/>
    <property type="molecule type" value="Genomic_DNA"/>
</dbReference>
<gene>
    <name evidence="1" type="ORF">CH63R_14539</name>
</gene>
<proteinExistence type="predicted"/>
<protein>
    <submittedName>
        <fullName evidence="1">Zinc knuckle</fullName>
    </submittedName>
</protein>
<sequence>MAIAAGSRCKLGHRNRIARAGYGTGIGSALPWAETLLWEGLHGEQMANGVCKAQPSSAEWLPGRTGLFGAAKAITSTFLPLATSVAEAEAHIPTAKQRFWRTAIKMWTDIYTLSEMNPLHRTTAKTGRVRKPTGRLFSKWPRL</sequence>
<dbReference type="RefSeq" id="XP_018150485.1">
    <property type="nucleotide sequence ID" value="XM_018309513.1"/>
</dbReference>
<dbReference type="Proteomes" id="UP000092177">
    <property type="component" value="Chromosome 12"/>
</dbReference>
<organism evidence="1 2">
    <name type="scientific">Colletotrichum higginsianum (strain IMI 349063)</name>
    <name type="common">Crucifer anthracnose fungus</name>
    <dbReference type="NCBI Taxonomy" id="759273"/>
    <lineage>
        <taxon>Eukaryota</taxon>
        <taxon>Fungi</taxon>
        <taxon>Dikarya</taxon>
        <taxon>Ascomycota</taxon>
        <taxon>Pezizomycotina</taxon>
        <taxon>Sordariomycetes</taxon>
        <taxon>Hypocreomycetidae</taxon>
        <taxon>Glomerellales</taxon>
        <taxon>Glomerellaceae</taxon>
        <taxon>Colletotrichum</taxon>
        <taxon>Colletotrichum destructivum species complex</taxon>
    </lineage>
</organism>